<evidence type="ECO:0000313" key="4">
    <source>
        <dbReference type="Proteomes" id="UP000249451"/>
    </source>
</evidence>
<keyword evidence="2" id="KW-0812">Transmembrane</keyword>
<evidence type="ECO:0008006" key="5">
    <source>
        <dbReference type="Google" id="ProtNLM"/>
    </source>
</evidence>
<feature type="compositionally biased region" description="Polar residues" evidence="1">
    <location>
        <begin position="23"/>
        <end position="33"/>
    </location>
</feature>
<keyword evidence="2" id="KW-1133">Transmembrane helix</keyword>
<keyword evidence="2" id="KW-0472">Membrane</keyword>
<evidence type="ECO:0000256" key="1">
    <source>
        <dbReference type="SAM" id="MobiDB-lite"/>
    </source>
</evidence>
<organism evidence="3 4">
    <name type="scientific">Corynebacterium urealyticum</name>
    <dbReference type="NCBI Taxonomy" id="43771"/>
    <lineage>
        <taxon>Bacteria</taxon>
        <taxon>Bacillati</taxon>
        <taxon>Actinomycetota</taxon>
        <taxon>Actinomycetes</taxon>
        <taxon>Mycobacteriales</taxon>
        <taxon>Corynebacteriaceae</taxon>
        <taxon>Corynebacterium</taxon>
    </lineage>
</organism>
<feature type="compositionally biased region" description="Polar residues" evidence="1">
    <location>
        <begin position="1"/>
        <end position="12"/>
    </location>
</feature>
<accession>A0A2W5B737</accession>
<reference evidence="3 4" key="1">
    <citation type="submission" date="2017-11" db="EMBL/GenBank/DDBJ databases">
        <title>Infants hospitalized years apart are colonized by the same room-sourced microbial strains.</title>
        <authorList>
            <person name="Brooks B."/>
            <person name="Olm M.R."/>
            <person name="Firek B.A."/>
            <person name="Baker R."/>
            <person name="Thomas B.C."/>
            <person name="Morowitz M.J."/>
            <person name="Banfield J.F."/>
        </authorList>
    </citation>
    <scope>NUCLEOTIDE SEQUENCE [LARGE SCALE GENOMIC DNA]</scope>
    <source>
        <strain evidence="3">S2_012_000_R3_87</strain>
    </source>
</reference>
<comment type="caution">
    <text evidence="3">The sequence shown here is derived from an EMBL/GenBank/DDBJ whole genome shotgun (WGS) entry which is preliminary data.</text>
</comment>
<evidence type="ECO:0000313" key="3">
    <source>
        <dbReference type="EMBL" id="PZP01633.1"/>
    </source>
</evidence>
<dbReference type="AlphaFoldDB" id="A0A2W5B737"/>
<dbReference type="Proteomes" id="UP000249451">
    <property type="component" value="Unassembled WGS sequence"/>
</dbReference>
<protein>
    <recommendedName>
        <fullName evidence="5">DUF4282 domain-containing protein</fullName>
    </recommendedName>
</protein>
<dbReference type="InterPro" id="IPR025557">
    <property type="entry name" value="DUF4282"/>
</dbReference>
<dbReference type="Pfam" id="PF14110">
    <property type="entry name" value="DUF4282"/>
    <property type="match status" value="1"/>
</dbReference>
<sequence>MDNPENQPSDFSPRTPGELTPEQARQANETFLQGQGMDHSAEDPSAEDHGAGTRGVGTRGVGAHAGADVAPRAPFAAGSAGYPAGQDPQGGSFLGALFDFSFRRYVTPSVAQVLYMVLFVVIGVAAGLALLGAVSVFFSGQPLGFSLLVFVLAVPPIVLITVAVLALSRVYLEVAVSLIRTSQSVQAIDARQEQRLRAMEQDQAQNQNPGQSHGEQN</sequence>
<name>A0A2W5B737_9CORY</name>
<feature type="transmembrane region" description="Helical" evidence="2">
    <location>
        <begin position="113"/>
        <end position="138"/>
    </location>
</feature>
<proteinExistence type="predicted"/>
<feature type="region of interest" description="Disordered" evidence="1">
    <location>
        <begin position="198"/>
        <end position="217"/>
    </location>
</feature>
<feature type="region of interest" description="Disordered" evidence="1">
    <location>
        <begin position="1"/>
        <end position="63"/>
    </location>
</feature>
<feature type="compositionally biased region" description="Polar residues" evidence="1">
    <location>
        <begin position="202"/>
        <end position="217"/>
    </location>
</feature>
<dbReference type="EMBL" id="QFNY01000061">
    <property type="protein sequence ID" value="PZP01633.1"/>
    <property type="molecule type" value="Genomic_DNA"/>
</dbReference>
<feature type="transmembrane region" description="Helical" evidence="2">
    <location>
        <begin position="144"/>
        <end position="172"/>
    </location>
</feature>
<gene>
    <name evidence="3" type="ORF">DI609_03685</name>
</gene>
<feature type="compositionally biased region" description="Basic and acidic residues" evidence="1">
    <location>
        <begin position="39"/>
        <end position="51"/>
    </location>
</feature>
<evidence type="ECO:0000256" key="2">
    <source>
        <dbReference type="SAM" id="Phobius"/>
    </source>
</evidence>